<evidence type="ECO:0000256" key="3">
    <source>
        <dbReference type="ARBA" id="ARBA00023163"/>
    </source>
</evidence>
<evidence type="ECO:0000256" key="1">
    <source>
        <dbReference type="ARBA" id="ARBA00023015"/>
    </source>
</evidence>
<dbReference type="EMBL" id="BAABAT010000008">
    <property type="protein sequence ID" value="GAA4249743.1"/>
    <property type="molecule type" value="Genomic_DNA"/>
</dbReference>
<dbReference type="InterPro" id="IPR009057">
    <property type="entry name" value="Homeodomain-like_sf"/>
</dbReference>
<protein>
    <submittedName>
        <fullName evidence="5">AraC family transcriptional regulator</fullName>
    </submittedName>
</protein>
<accession>A0ABP8D837</accession>
<name>A0ABP8D837_9ACTN</name>
<dbReference type="InterPro" id="IPR020449">
    <property type="entry name" value="Tscrpt_reg_AraC-type_HTH"/>
</dbReference>
<dbReference type="SMART" id="SM00342">
    <property type="entry name" value="HTH_ARAC"/>
    <property type="match status" value="1"/>
</dbReference>
<proteinExistence type="predicted"/>
<dbReference type="PROSITE" id="PS00041">
    <property type="entry name" value="HTH_ARAC_FAMILY_1"/>
    <property type="match status" value="1"/>
</dbReference>
<dbReference type="PROSITE" id="PS01124">
    <property type="entry name" value="HTH_ARAC_FAMILY_2"/>
    <property type="match status" value="1"/>
</dbReference>
<comment type="caution">
    <text evidence="5">The sequence shown here is derived from an EMBL/GenBank/DDBJ whole genome shotgun (WGS) entry which is preliminary data.</text>
</comment>
<dbReference type="Proteomes" id="UP001500620">
    <property type="component" value="Unassembled WGS sequence"/>
</dbReference>
<dbReference type="PANTHER" id="PTHR46796">
    <property type="entry name" value="HTH-TYPE TRANSCRIPTIONAL ACTIVATOR RHAS-RELATED"/>
    <property type="match status" value="1"/>
</dbReference>
<keyword evidence="3" id="KW-0804">Transcription</keyword>
<dbReference type="Pfam" id="PF12852">
    <property type="entry name" value="Cupin_6"/>
    <property type="match status" value="1"/>
</dbReference>
<organism evidence="5 6">
    <name type="scientific">Dactylosporangium darangshiense</name>
    <dbReference type="NCBI Taxonomy" id="579108"/>
    <lineage>
        <taxon>Bacteria</taxon>
        <taxon>Bacillati</taxon>
        <taxon>Actinomycetota</taxon>
        <taxon>Actinomycetes</taxon>
        <taxon>Micromonosporales</taxon>
        <taxon>Micromonosporaceae</taxon>
        <taxon>Dactylosporangium</taxon>
    </lineage>
</organism>
<dbReference type="Gene3D" id="1.10.10.60">
    <property type="entry name" value="Homeodomain-like"/>
    <property type="match status" value="2"/>
</dbReference>
<dbReference type="RefSeq" id="WP_345127968.1">
    <property type="nucleotide sequence ID" value="NZ_BAABAT010000008.1"/>
</dbReference>
<evidence type="ECO:0000313" key="5">
    <source>
        <dbReference type="EMBL" id="GAA4249743.1"/>
    </source>
</evidence>
<keyword evidence="1" id="KW-0805">Transcription regulation</keyword>
<dbReference type="PRINTS" id="PR00032">
    <property type="entry name" value="HTHARAC"/>
</dbReference>
<reference evidence="6" key="1">
    <citation type="journal article" date="2019" name="Int. J. Syst. Evol. Microbiol.">
        <title>The Global Catalogue of Microorganisms (GCM) 10K type strain sequencing project: providing services to taxonomists for standard genome sequencing and annotation.</title>
        <authorList>
            <consortium name="The Broad Institute Genomics Platform"/>
            <consortium name="The Broad Institute Genome Sequencing Center for Infectious Disease"/>
            <person name="Wu L."/>
            <person name="Ma J."/>
        </authorList>
    </citation>
    <scope>NUCLEOTIDE SEQUENCE [LARGE SCALE GENOMIC DNA]</scope>
    <source>
        <strain evidence="6">JCM 17441</strain>
    </source>
</reference>
<evidence type="ECO:0000259" key="4">
    <source>
        <dbReference type="PROSITE" id="PS01124"/>
    </source>
</evidence>
<evidence type="ECO:0000256" key="2">
    <source>
        <dbReference type="ARBA" id="ARBA00023125"/>
    </source>
</evidence>
<feature type="domain" description="HTH araC/xylS-type" evidence="4">
    <location>
        <begin position="199"/>
        <end position="297"/>
    </location>
</feature>
<dbReference type="InterPro" id="IPR018060">
    <property type="entry name" value="HTH_AraC"/>
</dbReference>
<dbReference type="InterPro" id="IPR050204">
    <property type="entry name" value="AraC_XylS_family_regulators"/>
</dbReference>
<dbReference type="SUPFAM" id="SSF46689">
    <property type="entry name" value="Homeodomain-like"/>
    <property type="match status" value="2"/>
</dbReference>
<dbReference type="InterPro" id="IPR032783">
    <property type="entry name" value="AraC_lig"/>
</dbReference>
<keyword evidence="6" id="KW-1185">Reference proteome</keyword>
<evidence type="ECO:0000313" key="6">
    <source>
        <dbReference type="Proteomes" id="UP001500620"/>
    </source>
</evidence>
<dbReference type="InterPro" id="IPR018062">
    <property type="entry name" value="HTH_AraC-typ_CS"/>
</dbReference>
<sequence>MDVLSDAVAAMRTGRPVSARLAWHAPWGQRFATVPGAVGIQVVLRGECWLIPDTGAPTRLSPGDVLLMAHGNGYALADAPETPLQPCSAATPSVPDSPPPTLGTPDGVVLCGAYELQPDRVHPLIDDLPQLVHLHAHPQLRSVIDLLNGELERDGGGAEVGVSALLDLLFLHALRACLEDRAEPTTAGWATALRDPAIGTALKAIHREPHRPWTVADLAAAGGLSRAPFARRFTALTGRAPLSYLTWWRMTLAARLLRDSDAPLRVVAQRVGYASEFAFAAAFKRRFGIAPGRFRRAA</sequence>
<dbReference type="PANTHER" id="PTHR46796:SF13">
    <property type="entry name" value="HTH-TYPE TRANSCRIPTIONAL ACTIVATOR RHAS"/>
    <property type="match status" value="1"/>
</dbReference>
<dbReference type="Pfam" id="PF12833">
    <property type="entry name" value="HTH_18"/>
    <property type="match status" value="1"/>
</dbReference>
<gene>
    <name evidence="5" type="ORF">GCM10022255_035080</name>
</gene>
<keyword evidence="2" id="KW-0238">DNA-binding</keyword>